<evidence type="ECO:0000313" key="4">
    <source>
        <dbReference type="Proteomes" id="UP001178507"/>
    </source>
</evidence>
<evidence type="ECO:0000313" key="3">
    <source>
        <dbReference type="EMBL" id="CAJ1393447.1"/>
    </source>
</evidence>
<dbReference type="InterPro" id="IPR037176">
    <property type="entry name" value="Osmotin/thaumatin-like_sf"/>
</dbReference>
<dbReference type="SUPFAM" id="SSF49870">
    <property type="entry name" value="Osmotin, thaumatin-like protein"/>
    <property type="match status" value="1"/>
</dbReference>
<protein>
    <submittedName>
        <fullName evidence="3">Uncharacterized protein</fullName>
    </submittedName>
</protein>
<feature type="transmembrane region" description="Helical" evidence="1">
    <location>
        <begin position="465"/>
        <end position="487"/>
    </location>
</feature>
<keyword evidence="1" id="KW-0472">Membrane</keyword>
<sequence>MAIWSCLLLGLFLASRGDEQDQLQCISLDQYPGNCPPNLMTGACYSSREGVTWACLPDGLSGAPNCGGMALPADEEGFYNGYCSFYEKPTTTSTTTTTTPCPARRLRIINRCMEEPIWIAHEAARGLIGPSPQNQLILPDSYFDYCTPDKLTGTRYWPKMLCNDQGVNCLLGSSGGPGEGCSSGGQYDRCAPPLDTKFEATFGRRGAPCSGLSSVDCDFIDVSLVDGWTLPFRLTIHGKCSGPNDLHPTEIDCSGLTLDECPTREFMGKTFYDLQAHYRGYGSVAGCYSPCLKLTDPKWNNSATGTREGEAAPFCCPTPPISPQQCREGPVAQTDYVKAVHRYCPGVYAYCYDDAMGLLQCSADSSYELEFFCPSTMPSWNYVWVTTTKTSSSRTWTSVTRTTTSVTSVTATTTSKTVSTFTKTSSTGTATQTTSTRTTMTATTTTNNETTATGMAEGQSRVAEAFYTEAGAAFAAVMVLAACCCVCRRSTSAMDDRSPTSQQLLPME</sequence>
<dbReference type="InterPro" id="IPR001938">
    <property type="entry name" value="Thaumatin"/>
</dbReference>
<comment type="caution">
    <text evidence="3">The sequence shown here is derived from an EMBL/GenBank/DDBJ whole genome shotgun (WGS) entry which is preliminary data.</text>
</comment>
<dbReference type="SMART" id="SM00205">
    <property type="entry name" value="THN"/>
    <property type="match status" value="1"/>
</dbReference>
<evidence type="ECO:0000256" key="1">
    <source>
        <dbReference type="SAM" id="Phobius"/>
    </source>
</evidence>
<gene>
    <name evidence="3" type="ORF">EVOR1521_LOCUS18314</name>
</gene>
<keyword evidence="4" id="KW-1185">Reference proteome</keyword>
<keyword evidence="1" id="KW-1133">Transmembrane helix</keyword>
<dbReference type="PROSITE" id="PS51367">
    <property type="entry name" value="THAUMATIN_2"/>
    <property type="match status" value="1"/>
</dbReference>
<evidence type="ECO:0000256" key="2">
    <source>
        <dbReference type="SAM" id="SignalP"/>
    </source>
</evidence>
<dbReference type="Proteomes" id="UP001178507">
    <property type="component" value="Unassembled WGS sequence"/>
</dbReference>
<dbReference type="Gene3D" id="2.60.110.10">
    <property type="entry name" value="Thaumatin"/>
    <property type="match status" value="1"/>
</dbReference>
<keyword evidence="2" id="KW-0732">Signal</keyword>
<dbReference type="Pfam" id="PF00314">
    <property type="entry name" value="Thaumatin"/>
    <property type="match status" value="1"/>
</dbReference>
<feature type="chain" id="PRO_5041367307" evidence="2">
    <location>
        <begin position="18"/>
        <end position="508"/>
    </location>
</feature>
<reference evidence="3" key="1">
    <citation type="submission" date="2023-08" db="EMBL/GenBank/DDBJ databases">
        <authorList>
            <person name="Chen Y."/>
            <person name="Shah S."/>
            <person name="Dougan E. K."/>
            <person name="Thang M."/>
            <person name="Chan C."/>
        </authorList>
    </citation>
    <scope>NUCLEOTIDE SEQUENCE</scope>
</reference>
<feature type="signal peptide" evidence="2">
    <location>
        <begin position="1"/>
        <end position="17"/>
    </location>
</feature>
<keyword evidence="1" id="KW-0812">Transmembrane</keyword>
<organism evidence="3 4">
    <name type="scientific">Effrenium voratum</name>
    <dbReference type="NCBI Taxonomy" id="2562239"/>
    <lineage>
        <taxon>Eukaryota</taxon>
        <taxon>Sar</taxon>
        <taxon>Alveolata</taxon>
        <taxon>Dinophyceae</taxon>
        <taxon>Suessiales</taxon>
        <taxon>Symbiodiniaceae</taxon>
        <taxon>Effrenium</taxon>
    </lineage>
</organism>
<dbReference type="EMBL" id="CAUJNA010002558">
    <property type="protein sequence ID" value="CAJ1393447.1"/>
    <property type="molecule type" value="Genomic_DNA"/>
</dbReference>
<name>A0AA36ITX0_9DINO</name>
<dbReference type="AlphaFoldDB" id="A0AA36ITX0"/>
<proteinExistence type="predicted"/>
<dbReference type="PANTHER" id="PTHR31048">
    <property type="entry name" value="OS03G0233200 PROTEIN"/>
    <property type="match status" value="1"/>
</dbReference>
<accession>A0AA36ITX0</accession>